<feature type="region of interest" description="Disordered" evidence="1">
    <location>
        <begin position="114"/>
        <end position="146"/>
    </location>
</feature>
<reference evidence="3 4" key="1">
    <citation type="journal article" date="2024" name="bioRxiv">
        <title>Comparative genomics of Cryptococcus and Kwoniella reveals pathogenesis evolution and contrasting karyotype dynamics via intercentromeric recombination or chromosome fusion.</title>
        <authorList>
            <person name="Coelho M.A."/>
            <person name="David-Palma M."/>
            <person name="Shea T."/>
            <person name="Bowers K."/>
            <person name="McGinley-Smith S."/>
            <person name="Mohammad A.W."/>
            <person name="Gnirke A."/>
            <person name="Yurkov A.M."/>
            <person name="Nowrousian M."/>
            <person name="Sun S."/>
            <person name="Cuomo C.A."/>
            <person name="Heitman J."/>
        </authorList>
    </citation>
    <scope>NUCLEOTIDE SEQUENCE [LARGE SCALE GENOMIC DNA]</scope>
    <source>
        <strain evidence="3 4">CBS 13917</strain>
    </source>
</reference>
<feature type="compositionally biased region" description="Low complexity" evidence="1">
    <location>
        <begin position="130"/>
        <end position="146"/>
    </location>
</feature>
<proteinExistence type="predicted"/>
<dbReference type="Proteomes" id="UP001388673">
    <property type="component" value="Unassembled WGS sequence"/>
</dbReference>
<name>A0AAW0Z5K8_9TREE</name>
<organism evidence="3 4">
    <name type="scientific">Kwoniella newhampshirensis</name>
    <dbReference type="NCBI Taxonomy" id="1651941"/>
    <lineage>
        <taxon>Eukaryota</taxon>
        <taxon>Fungi</taxon>
        <taxon>Dikarya</taxon>
        <taxon>Basidiomycota</taxon>
        <taxon>Agaricomycotina</taxon>
        <taxon>Tremellomycetes</taxon>
        <taxon>Tremellales</taxon>
        <taxon>Cryptococcaceae</taxon>
        <taxon>Kwoniella</taxon>
    </lineage>
</organism>
<dbReference type="GeneID" id="92177324"/>
<gene>
    <name evidence="3" type="ORF">IAR55_000064</name>
</gene>
<evidence type="ECO:0000256" key="1">
    <source>
        <dbReference type="SAM" id="MobiDB-lite"/>
    </source>
</evidence>
<evidence type="ECO:0000256" key="2">
    <source>
        <dbReference type="SAM" id="SignalP"/>
    </source>
</evidence>
<protein>
    <submittedName>
        <fullName evidence="3">Uncharacterized protein</fullName>
    </submittedName>
</protein>
<dbReference type="EMBL" id="JBCAWK010000001">
    <property type="protein sequence ID" value="KAK8869499.1"/>
    <property type="molecule type" value="Genomic_DNA"/>
</dbReference>
<keyword evidence="4" id="KW-1185">Reference proteome</keyword>
<dbReference type="AlphaFoldDB" id="A0AAW0Z5K8"/>
<feature type="signal peptide" evidence="2">
    <location>
        <begin position="1"/>
        <end position="15"/>
    </location>
</feature>
<feature type="chain" id="PRO_5043642981" evidence="2">
    <location>
        <begin position="16"/>
        <end position="179"/>
    </location>
</feature>
<dbReference type="RefSeq" id="XP_066805745.1">
    <property type="nucleotide sequence ID" value="XM_066943203.1"/>
</dbReference>
<evidence type="ECO:0000313" key="4">
    <source>
        <dbReference type="Proteomes" id="UP001388673"/>
    </source>
</evidence>
<comment type="caution">
    <text evidence="3">The sequence shown here is derived from an EMBL/GenBank/DDBJ whole genome shotgun (WGS) entry which is preliminary data.</text>
</comment>
<keyword evidence="2" id="KW-0732">Signal</keyword>
<accession>A0AAW0Z5K8</accession>
<evidence type="ECO:0000313" key="3">
    <source>
        <dbReference type="EMBL" id="KAK8869499.1"/>
    </source>
</evidence>
<sequence length="179" mass="17450">MRLFALLTLVPLVLSVPAPAPAPAPAFGSNGGQIDVDNTTSIVTLKDPSTLSSLIVYNPSTSPTVPLVGSTTSSLSFPDTPISLQALASGESASFNPVPTTTFSLIDVVPTSSAGLSNSPVPSGSGSGSGSTSASMAAASTGGSASSAGCRQFGAMGDGSWRTSVGMSVLLMGVAAVVV</sequence>
<dbReference type="KEGG" id="kne:92177324"/>